<keyword evidence="6" id="KW-1185">Reference proteome</keyword>
<dbReference type="GO" id="GO:0008270">
    <property type="term" value="F:zinc ion binding"/>
    <property type="evidence" value="ECO:0007669"/>
    <property type="project" value="InterPro"/>
</dbReference>
<feature type="domain" description="Xylanolytic transcriptional activator regulatory" evidence="4">
    <location>
        <begin position="172"/>
        <end position="241"/>
    </location>
</feature>
<dbReference type="PANTHER" id="PTHR47424">
    <property type="entry name" value="REGULATORY PROTEIN GAL4"/>
    <property type="match status" value="1"/>
</dbReference>
<evidence type="ECO:0000256" key="1">
    <source>
        <dbReference type="ARBA" id="ARBA00023015"/>
    </source>
</evidence>
<name>A0A3A2ZL45_9EURO</name>
<reference evidence="6" key="1">
    <citation type="submission" date="2017-02" db="EMBL/GenBank/DDBJ databases">
        <authorList>
            <person name="Tafer H."/>
            <person name="Lopandic K."/>
        </authorList>
    </citation>
    <scope>NUCLEOTIDE SEQUENCE [LARGE SCALE GENOMIC DNA]</scope>
    <source>
        <strain evidence="6">CBS 366.77</strain>
    </source>
</reference>
<dbReference type="GO" id="GO:0005634">
    <property type="term" value="C:nucleus"/>
    <property type="evidence" value="ECO:0007669"/>
    <property type="project" value="TreeGrafter"/>
</dbReference>
<dbReference type="InterPro" id="IPR007219">
    <property type="entry name" value="XnlR_reg_dom"/>
</dbReference>
<dbReference type="STRING" id="2070753.A0A3A2ZL45"/>
<gene>
    <name evidence="5" type="ORF">PHISCL_03698</name>
</gene>
<keyword evidence="1" id="KW-0805">Transcription regulation</keyword>
<dbReference type="OrthoDB" id="4064873at2759"/>
<evidence type="ECO:0000313" key="6">
    <source>
        <dbReference type="Proteomes" id="UP000266188"/>
    </source>
</evidence>
<evidence type="ECO:0000256" key="2">
    <source>
        <dbReference type="ARBA" id="ARBA00023163"/>
    </source>
</evidence>
<dbReference type="GO" id="GO:0000435">
    <property type="term" value="P:positive regulation of transcription from RNA polymerase II promoter by galactose"/>
    <property type="evidence" value="ECO:0007669"/>
    <property type="project" value="TreeGrafter"/>
</dbReference>
<dbReference type="GO" id="GO:0006351">
    <property type="term" value="P:DNA-templated transcription"/>
    <property type="evidence" value="ECO:0007669"/>
    <property type="project" value="InterPro"/>
</dbReference>
<accession>A0A3A2ZL45</accession>
<dbReference type="GO" id="GO:0000978">
    <property type="term" value="F:RNA polymerase II cis-regulatory region sequence-specific DNA binding"/>
    <property type="evidence" value="ECO:0007669"/>
    <property type="project" value="TreeGrafter"/>
</dbReference>
<organism evidence="5 6">
    <name type="scientific">Aspergillus sclerotialis</name>
    <dbReference type="NCBI Taxonomy" id="2070753"/>
    <lineage>
        <taxon>Eukaryota</taxon>
        <taxon>Fungi</taxon>
        <taxon>Dikarya</taxon>
        <taxon>Ascomycota</taxon>
        <taxon>Pezizomycotina</taxon>
        <taxon>Eurotiomycetes</taxon>
        <taxon>Eurotiomycetidae</taxon>
        <taxon>Eurotiales</taxon>
        <taxon>Aspergillaceae</taxon>
        <taxon>Aspergillus</taxon>
        <taxon>Aspergillus subgen. Polypaecilum</taxon>
    </lineage>
</organism>
<proteinExistence type="predicted"/>
<dbReference type="AlphaFoldDB" id="A0A3A2ZL45"/>
<keyword evidence="3" id="KW-0539">Nucleus</keyword>
<dbReference type="SMART" id="SM00906">
    <property type="entry name" value="Fungal_trans"/>
    <property type="match status" value="1"/>
</dbReference>
<dbReference type="Proteomes" id="UP000266188">
    <property type="component" value="Unassembled WGS sequence"/>
</dbReference>
<evidence type="ECO:0000256" key="3">
    <source>
        <dbReference type="ARBA" id="ARBA00023242"/>
    </source>
</evidence>
<protein>
    <submittedName>
        <fullName evidence="5">Transcription factor</fullName>
    </submittedName>
</protein>
<dbReference type="Pfam" id="PF04082">
    <property type="entry name" value="Fungal_trans"/>
    <property type="match status" value="1"/>
</dbReference>
<dbReference type="InterPro" id="IPR051127">
    <property type="entry name" value="Fungal_SecMet_Regulators"/>
</dbReference>
<keyword evidence="2" id="KW-0804">Transcription</keyword>
<comment type="caution">
    <text evidence="5">The sequence shown here is derived from an EMBL/GenBank/DDBJ whole genome shotgun (WGS) entry which is preliminary data.</text>
</comment>
<dbReference type="CDD" id="cd12148">
    <property type="entry name" value="fungal_TF_MHR"/>
    <property type="match status" value="1"/>
</dbReference>
<dbReference type="PANTHER" id="PTHR47424:SF9">
    <property type="entry name" value="TAH-2"/>
    <property type="match status" value="1"/>
</dbReference>
<dbReference type="EMBL" id="MVGC01000099">
    <property type="protein sequence ID" value="RJE23939.1"/>
    <property type="molecule type" value="Genomic_DNA"/>
</dbReference>
<sequence length="560" mass="62058">MLRNRQGERVYIGKAASLSFLQLLRDIFSQQIGPSQFSNDSHREDMLETETPHDIAVLEDSFSLDQKVAFMETYFIATSGFIHVISHSEAMQILNETTPSSETRAALSDVMIAIGAQSCKANPTAMQAERFFFARGQRKAFTSMLVNPSLELVRLFLLMSFYMLGACRRNAAFMYLGIASRAAAALGLHNAEYLAATDVSKSRIWMSVCVLDLLVSSILGRPSATATLRPDVEGNATGSISYGRLNASYRLSLILDDIIARLYNEKSAPADVAEYFLRELNKWKSDLPESLLSPPSMTDESSLAQEHIIGSLHVACSYHFAVIVVTRPFLVSVLSLRLARLAQDFPDDQIPQDDPAHSKLASACTDSAMYMMQTCIEVHRSQLLLGNMCILKAFVFAAALVLGFSMFSQRQVDPGLEEAFNGAIEILRILSHQSAQAAHYFEILTTLANAITEQRQRLTSQRRGSQYVSKLFTLDNNNPSRATPRDQETALLPQRAMSPVSAHANNVSLLAQGDYSFNIMPEMESLFSGWEGMDLPLWDSFPFLTEPDPIQDRPGESSGL</sequence>
<evidence type="ECO:0000259" key="4">
    <source>
        <dbReference type="SMART" id="SM00906"/>
    </source>
</evidence>
<dbReference type="GO" id="GO:0000981">
    <property type="term" value="F:DNA-binding transcription factor activity, RNA polymerase II-specific"/>
    <property type="evidence" value="ECO:0007669"/>
    <property type="project" value="TreeGrafter"/>
</dbReference>
<evidence type="ECO:0000313" key="5">
    <source>
        <dbReference type="EMBL" id="RJE23939.1"/>
    </source>
</evidence>